<organism evidence="1 2">
    <name type="scientific">Avena sativa</name>
    <name type="common">Oat</name>
    <dbReference type="NCBI Taxonomy" id="4498"/>
    <lineage>
        <taxon>Eukaryota</taxon>
        <taxon>Viridiplantae</taxon>
        <taxon>Streptophyta</taxon>
        <taxon>Embryophyta</taxon>
        <taxon>Tracheophyta</taxon>
        <taxon>Spermatophyta</taxon>
        <taxon>Magnoliopsida</taxon>
        <taxon>Liliopsida</taxon>
        <taxon>Poales</taxon>
        <taxon>Poaceae</taxon>
        <taxon>BOP clade</taxon>
        <taxon>Pooideae</taxon>
        <taxon>Poodae</taxon>
        <taxon>Poeae</taxon>
        <taxon>Poeae Chloroplast Group 1 (Aveneae type)</taxon>
        <taxon>Aveninae</taxon>
        <taxon>Avena</taxon>
    </lineage>
</organism>
<name>A0ACD5XL49_AVESA</name>
<dbReference type="Proteomes" id="UP001732700">
    <property type="component" value="Chromosome 5A"/>
</dbReference>
<evidence type="ECO:0000313" key="2">
    <source>
        <dbReference type="Proteomes" id="UP001732700"/>
    </source>
</evidence>
<dbReference type="EnsemblPlants" id="AVESA.00010b.r2.5AG0806580.1">
    <property type="protein sequence ID" value="AVESA.00010b.r2.5AG0806580.1.CDS"/>
    <property type="gene ID" value="AVESA.00010b.r2.5AG0806580"/>
</dbReference>
<evidence type="ECO:0000313" key="1">
    <source>
        <dbReference type="EnsemblPlants" id="AVESA.00010b.r2.5AG0806580.1.CDS"/>
    </source>
</evidence>
<reference evidence="1" key="1">
    <citation type="submission" date="2021-05" db="EMBL/GenBank/DDBJ databases">
        <authorList>
            <person name="Scholz U."/>
            <person name="Mascher M."/>
            <person name="Fiebig A."/>
        </authorList>
    </citation>
    <scope>NUCLEOTIDE SEQUENCE [LARGE SCALE GENOMIC DNA]</scope>
</reference>
<protein>
    <submittedName>
        <fullName evidence="1">Uncharacterized protein</fullName>
    </submittedName>
</protein>
<accession>A0ACD5XL49</accession>
<sequence length="233" mass="25269">MCTNLALPHSAARSRIALQMLTLTRLLAGIVFLLSAAAAAVDALVFDVPSGTSKCLKEFLRGGVHSHMSYRVAEATSAAGSTVSVRVTGPGGEELHLTESVERGRFVFQAAGDGEYVACFWTPHYERGAIVSVHAQWAVGLRVHAEGPLAAVSTAKGSIDSMVGELKSLEDSVRFIHEEMIYLSEREGEMQRLNEETTARMHSFTLLSLALCAGVAALQLWHLKIFFQKRNVL</sequence>
<proteinExistence type="predicted"/>
<reference evidence="1" key="2">
    <citation type="submission" date="2025-09" db="UniProtKB">
        <authorList>
            <consortium name="EnsemblPlants"/>
        </authorList>
    </citation>
    <scope>IDENTIFICATION</scope>
</reference>
<keyword evidence="2" id="KW-1185">Reference proteome</keyword>